<dbReference type="InterPro" id="IPR038588">
    <property type="entry name" value="XS_domain_sf"/>
</dbReference>
<evidence type="ECO:0000256" key="1">
    <source>
        <dbReference type="SAM" id="MobiDB-lite"/>
    </source>
</evidence>
<protein>
    <recommendedName>
        <fullName evidence="2">XS domain-containing protein</fullName>
    </recommendedName>
</protein>
<feature type="compositionally biased region" description="Pro residues" evidence="1">
    <location>
        <begin position="1"/>
        <end position="10"/>
    </location>
</feature>
<dbReference type="AlphaFoldDB" id="A0AAQ3PXC2"/>
<dbReference type="GO" id="GO:0031047">
    <property type="term" value="P:regulatory ncRNA-mediated gene silencing"/>
    <property type="evidence" value="ECO:0007669"/>
    <property type="project" value="InterPro"/>
</dbReference>
<feature type="region of interest" description="Disordered" evidence="1">
    <location>
        <begin position="1"/>
        <end position="111"/>
    </location>
</feature>
<feature type="region of interest" description="Disordered" evidence="1">
    <location>
        <begin position="155"/>
        <end position="208"/>
    </location>
</feature>
<reference evidence="3 4" key="1">
    <citation type="submission" date="2024-02" db="EMBL/GenBank/DDBJ databases">
        <title>High-quality chromosome-scale genome assembly of Pensacola bahiagrass (Paspalum notatum Flugge var. saurae).</title>
        <authorList>
            <person name="Vega J.M."/>
            <person name="Podio M."/>
            <person name="Orjuela J."/>
            <person name="Siena L.A."/>
            <person name="Pessino S.C."/>
            <person name="Combes M.C."/>
            <person name="Mariac C."/>
            <person name="Albertini E."/>
            <person name="Pupilli F."/>
            <person name="Ortiz J.P.A."/>
            <person name="Leblanc O."/>
        </authorList>
    </citation>
    <scope>NUCLEOTIDE SEQUENCE [LARGE SCALE GENOMIC DNA]</scope>
    <source>
        <strain evidence="3">R1</strain>
        <tissue evidence="3">Leaf</tissue>
    </source>
</reference>
<feature type="compositionally biased region" description="Basic and acidic residues" evidence="1">
    <location>
        <begin position="183"/>
        <end position="203"/>
    </location>
</feature>
<evidence type="ECO:0000259" key="2">
    <source>
        <dbReference type="Pfam" id="PF03468"/>
    </source>
</evidence>
<keyword evidence="4" id="KW-1185">Reference proteome</keyword>
<accession>A0AAQ3PXC2</accession>
<feature type="compositionally biased region" description="Low complexity" evidence="1">
    <location>
        <begin position="11"/>
        <end position="24"/>
    </location>
</feature>
<dbReference type="Proteomes" id="UP001341281">
    <property type="component" value="Chromosome 02"/>
</dbReference>
<dbReference type="EMBL" id="CP144746">
    <property type="protein sequence ID" value="WVZ55543.1"/>
    <property type="molecule type" value="Genomic_DNA"/>
</dbReference>
<feature type="compositionally biased region" description="Pro residues" evidence="1">
    <location>
        <begin position="156"/>
        <end position="173"/>
    </location>
</feature>
<dbReference type="Gene3D" id="3.30.70.2890">
    <property type="entry name" value="XS domain"/>
    <property type="match status" value="1"/>
</dbReference>
<sequence length="358" mass="39251">MKNPNPPPARPSAAGKPPAAMAPARKSRWGPPPPGAAGTAAAGDKAAPSTSARTPTPTQPADSRRHPGPPAPAPHARNPASPATALRPPHAQAQPQPAAETPPPPPYGFHNLDRRTILLADGTVRTYFALPPDYLFDPAPLPPLPHLLLPRAAPDLWPPHQPPPPQMPMPMQMPPHEGRRKHPADQDEGFQRHPKQQRLDAPHHPSQLPNAAVDRHALRKAFLKYAKMLNESSAQRRSYFEELGFSGGKSKSLYGKEGHLGLTLIKFANNPAGLKEADRLAEFLERQDHGRIAWSRVHATHSIDSDQNPLFVETDARTGERKRILYGYLAIASDLDELDSDSRKRAFLKSRREFDPSD</sequence>
<evidence type="ECO:0000313" key="3">
    <source>
        <dbReference type="EMBL" id="WVZ55543.1"/>
    </source>
</evidence>
<proteinExistence type="predicted"/>
<feature type="compositionally biased region" description="Low complexity" evidence="1">
    <location>
        <begin position="74"/>
        <end position="99"/>
    </location>
</feature>
<dbReference type="PANTHER" id="PTHR46619:SF3">
    <property type="entry name" value="RNA RECOGNITION MOTIF XS DOMAIN PROTEIN"/>
    <property type="match status" value="1"/>
</dbReference>
<dbReference type="InterPro" id="IPR005380">
    <property type="entry name" value="XS_domain"/>
</dbReference>
<name>A0AAQ3PXC2_PASNO</name>
<feature type="domain" description="XS" evidence="2">
    <location>
        <begin position="226"/>
        <end position="336"/>
    </location>
</feature>
<dbReference type="PANTHER" id="PTHR46619">
    <property type="entry name" value="RNA RECOGNITION MOTIF XS DOMAIN PROTEIN-RELATED"/>
    <property type="match status" value="1"/>
</dbReference>
<organism evidence="3 4">
    <name type="scientific">Paspalum notatum var. saurae</name>
    <dbReference type="NCBI Taxonomy" id="547442"/>
    <lineage>
        <taxon>Eukaryota</taxon>
        <taxon>Viridiplantae</taxon>
        <taxon>Streptophyta</taxon>
        <taxon>Embryophyta</taxon>
        <taxon>Tracheophyta</taxon>
        <taxon>Spermatophyta</taxon>
        <taxon>Magnoliopsida</taxon>
        <taxon>Liliopsida</taxon>
        <taxon>Poales</taxon>
        <taxon>Poaceae</taxon>
        <taxon>PACMAD clade</taxon>
        <taxon>Panicoideae</taxon>
        <taxon>Andropogonodae</taxon>
        <taxon>Paspaleae</taxon>
        <taxon>Paspalinae</taxon>
        <taxon>Paspalum</taxon>
    </lineage>
</organism>
<feature type="compositionally biased region" description="Low complexity" evidence="1">
    <location>
        <begin position="36"/>
        <end position="61"/>
    </location>
</feature>
<gene>
    <name evidence="3" type="ORF">U9M48_006189</name>
</gene>
<dbReference type="Pfam" id="PF03468">
    <property type="entry name" value="XS"/>
    <property type="match status" value="1"/>
</dbReference>
<evidence type="ECO:0000313" key="4">
    <source>
        <dbReference type="Proteomes" id="UP001341281"/>
    </source>
</evidence>